<dbReference type="AlphaFoldDB" id="A0A7X2T2U5"/>
<proteinExistence type="predicted"/>
<keyword evidence="1" id="KW-0472">Membrane</keyword>
<feature type="transmembrane region" description="Helical" evidence="1">
    <location>
        <begin position="158"/>
        <end position="179"/>
    </location>
</feature>
<dbReference type="EMBL" id="VULX01000028">
    <property type="protein sequence ID" value="MSR92328.1"/>
    <property type="molecule type" value="Genomic_DNA"/>
</dbReference>
<dbReference type="Proteomes" id="UP000460287">
    <property type="component" value="Unassembled WGS sequence"/>
</dbReference>
<feature type="transmembrane region" description="Helical" evidence="1">
    <location>
        <begin position="12"/>
        <end position="35"/>
    </location>
</feature>
<accession>A0A7X2T2U5</accession>
<feature type="transmembrane region" description="Helical" evidence="1">
    <location>
        <begin position="129"/>
        <end position="152"/>
    </location>
</feature>
<evidence type="ECO:0000256" key="1">
    <source>
        <dbReference type="SAM" id="Phobius"/>
    </source>
</evidence>
<evidence type="ECO:0000313" key="3">
    <source>
        <dbReference type="Proteomes" id="UP000460287"/>
    </source>
</evidence>
<protein>
    <submittedName>
        <fullName evidence="2">M50 family metallopeptidase</fullName>
    </submittedName>
</protein>
<keyword evidence="3" id="KW-1185">Reference proteome</keyword>
<comment type="caution">
    <text evidence="2">The sequence shown here is derived from an EMBL/GenBank/DDBJ whole genome shotgun (WGS) entry which is preliminary data.</text>
</comment>
<organism evidence="2 3">
    <name type="scientific">Inconstantimicrobium porci</name>
    <dbReference type="NCBI Taxonomy" id="2652291"/>
    <lineage>
        <taxon>Bacteria</taxon>
        <taxon>Bacillati</taxon>
        <taxon>Bacillota</taxon>
        <taxon>Clostridia</taxon>
        <taxon>Eubacteriales</taxon>
        <taxon>Clostridiaceae</taxon>
        <taxon>Inconstantimicrobium</taxon>
    </lineage>
</organism>
<dbReference type="RefSeq" id="WP_154532223.1">
    <property type="nucleotide sequence ID" value="NZ_VULX01000028.1"/>
</dbReference>
<sequence length="384" mass="43232">MKNEKKKLHLGQIITVVLFLALCGAAGFFGARYIDTSLPNTGIAQKSMLFLFLILILYLACFMQIIIHEGGHLIFGLMTGYEFASFRIGSIMFVKKKDGIKVKRFSLAGTGGQCLLYINDYNDGNYPYILYNLGGSLNNLIWSVLAGILYLFTRGNRYLSAFLILFAAFGIAFAILNAVPMSGAVNNDGKNTLDLMRSSNARRCFYEMMKINALITKEVRLKDMDDELFVIPEKEYLNNALSASIGANAVSREMDKMNFAGVIEKGHYILQNAEGLIPIYKSAVKLEIIYAELVTENSQEKVDELFDKEVKKFAAVSKKNISVIRTQYAYSLLYENDQNKAQQYLTLFEKYAGKHPHKCEVESERDLLSYAKARYDSQNSAMGE</sequence>
<feature type="transmembrane region" description="Helical" evidence="1">
    <location>
        <begin position="47"/>
        <end position="67"/>
    </location>
</feature>
<name>A0A7X2T2U5_9CLOT</name>
<keyword evidence="1" id="KW-1133">Transmembrane helix</keyword>
<evidence type="ECO:0000313" key="2">
    <source>
        <dbReference type="EMBL" id="MSR92328.1"/>
    </source>
</evidence>
<reference evidence="2 3" key="1">
    <citation type="submission" date="2019-08" db="EMBL/GenBank/DDBJ databases">
        <title>In-depth cultivation of the pig gut microbiome towards novel bacterial diversity and tailored functional studies.</title>
        <authorList>
            <person name="Wylensek D."/>
            <person name="Hitch T.C.A."/>
            <person name="Clavel T."/>
        </authorList>
    </citation>
    <scope>NUCLEOTIDE SEQUENCE [LARGE SCALE GENOMIC DNA]</scope>
    <source>
        <strain evidence="2 3">WCA-383-APC-5B</strain>
    </source>
</reference>
<keyword evidence="1" id="KW-0812">Transmembrane</keyword>
<gene>
    <name evidence="2" type="ORF">FYJ33_13235</name>
</gene>